<dbReference type="Proteomes" id="UP000886757">
    <property type="component" value="Unassembled WGS sequence"/>
</dbReference>
<feature type="transmembrane region" description="Helical" evidence="1">
    <location>
        <begin position="103"/>
        <end position="119"/>
    </location>
</feature>
<keyword evidence="1" id="KW-0812">Transmembrane</keyword>
<sequence length="138" mass="15831">MIKKFKKSMEWICRILEMATAVLVLAGILLTFAGVLENFDSFRELTENTGTFRHYLEDIFVLVIGIEFLQMLCGPSSDHVIEILIFLMARHMIVGETTIFEDFVSVVSVAILFLLRNYLHSQKNKRKLLKGCQGEEDV</sequence>
<reference evidence="2" key="2">
    <citation type="journal article" date="2021" name="PeerJ">
        <title>Extensive microbial diversity within the chicken gut microbiome revealed by metagenomics and culture.</title>
        <authorList>
            <person name="Gilroy R."/>
            <person name="Ravi A."/>
            <person name="Getino M."/>
            <person name="Pursley I."/>
            <person name="Horton D.L."/>
            <person name="Alikhan N.F."/>
            <person name="Baker D."/>
            <person name="Gharbi K."/>
            <person name="Hall N."/>
            <person name="Watson M."/>
            <person name="Adriaenssens E.M."/>
            <person name="Foster-Nyarko E."/>
            <person name="Jarju S."/>
            <person name="Secka A."/>
            <person name="Antonio M."/>
            <person name="Oren A."/>
            <person name="Chaudhuri R.R."/>
            <person name="La Ragione R."/>
            <person name="Hildebrand F."/>
            <person name="Pallen M.J."/>
        </authorList>
    </citation>
    <scope>NUCLEOTIDE SEQUENCE</scope>
    <source>
        <strain evidence="2">ChiSjej4B22-8148</strain>
    </source>
</reference>
<feature type="transmembrane region" description="Helical" evidence="1">
    <location>
        <begin position="12"/>
        <end position="35"/>
    </location>
</feature>
<evidence type="ECO:0000313" key="3">
    <source>
        <dbReference type="Proteomes" id="UP000886757"/>
    </source>
</evidence>
<keyword evidence="1" id="KW-1133">Transmembrane helix</keyword>
<accession>A0A9D1AAZ0</accession>
<evidence type="ECO:0000256" key="1">
    <source>
        <dbReference type="SAM" id="Phobius"/>
    </source>
</evidence>
<proteinExistence type="predicted"/>
<gene>
    <name evidence="2" type="ORF">IAB31_01700</name>
</gene>
<comment type="caution">
    <text evidence="2">The sequence shown here is derived from an EMBL/GenBank/DDBJ whole genome shotgun (WGS) entry which is preliminary data.</text>
</comment>
<dbReference type="AlphaFoldDB" id="A0A9D1AAZ0"/>
<evidence type="ECO:0000313" key="2">
    <source>
        <dbReference type="EMBL" id="HIR12619.1"/>
    </source>
</evidence>
<reference evidence="2" key="1">
    <citation type="submission" date="2020-10" db="EMBL/GenBank/DDBJ databases">
        <authorList>
            <person name="Gilroy R."/>
        </authorList>
    </citation>
    <scope>NUCLEOTIDE SEQUENCE</scope>
    <source>
        <strain evidence="2">ChiSjej4B22-8148</strain>
    </source>
</reference>
<organism evidence="2 3">
    <name type="scientific">Candidatus Choladousia intestinavium</name>
    <dbReference type="NCBI Taxonomy" id="2840727"/>
    <lineage>
        <taxon>Bacteria</taxon>
        <taxon>Bacillati</taxon>
        <taxon>Bacillota</taxon>
        <taxon>Clostridia</taxon>
        <taxon>Lachnospirales</taxon>
        <taxon>Lachnospiraceae</taxon>
        <taxon>Lachnospiraceae incertae sedis</taxon>
        <taxon>Candidatus Choladousia</taxon>
    </lineage>
</organism>
<evidence type="ECO:0008006" key="4">
    <source>
        <dbReference type="Google" id="ProtNLM"/>
    </source>
</evidence>
<dbReference type="EMBL" id="DVGK01000026">
    <property type="protein sequence ID" value="HIR12619.1"/>
    <property type="molecule type" value="Genomic_DNA"/>
</dbReference>
<protein>
    <recommendedName>
        <fullName evidence="4">Transporter</fullName>
    </recommendedName>
</protein>
<keyword evidence="1" id="KW-0472">Membrane</keyword>
<name>A0A9D1AAZ0_9FIRM</name>